<sequence>MIRSSFKTTGCSGLFCATSEVENGIYRVDTCYMYTITQIRTINMLSNNSMDDQNDLWLSVLMDRFMSGCLTKKVYLSSQTAVSSKQIFLIRLNQPCHGLVHCIFR</sequence>
<protein>
    <submittedName>
        <fullName evidence="1">Uncharacterized protein</fullName>
    </submittedName>
</protein>
<gene>
    <name evidence="1" type="ORF">VCUG_00561</name>
</gene>
<dbReference type="GeneID" id="19878448"/>
<name>L2GXH4_VAVCU</name>
<dbReference type="InParanoid" id="L2GXH4"/>
<dbReference type="EMBL" id="GL877409">
    <property type="protein sequence ID" value="ELA47978.1"/>
    <property type="molecule type" value="Genomic_DNA"/>
</dbReference>
<evidence type="ECO:0000313" key="2">
    <source>
        <dbReference type="Proteomes" id="UP000011081"/>
    </source>
</evidence>
<proteinExistence type="predicted"/>
<accession>L2GXH4</accession>
<dbReference type="AlphaFoldDB" id="L2GXH4"/>
<reference evidence="2" key="1">
    <citation type="submission" date="2011-03" db="EMBL/GenBank/DDBJ databases">
        <title>The genome sequence of Vavraia culicis strain floridensis.</title>
        <authorList>
            <consortium name="The Broad Institute Genome Sequencing Platform"/>
            <person name="Cuomo C."/>
            <person name="Becnel J."/>
            <person name="Sanscrainte N."/>
            <person name="Young S.K."/>
            <person name="Zeng Q."/>
            <person name="Gargeya S."/>
            <person name="Fitzgerald M."/>
            <person name="Haas B."/>
            <person name="Abouelleil A."/>
            <person name="Alvarado L."/>
            <person name="Arachchi H.M."/>
            <person name="Berlin A."/>
            <person name="Chapman S.B."/>
            <person name="Gearin G."/>
            <person name="Goldberg J."/>
            <person name="Griggs A."/>
            <person name="Gujja S."/>
            <person name="Hansen M."/>
            <person name="Heiman D."/>
            <person name="Howarth C."/>
            <person name="Larimer J."/>
            <person name="Lui A."/>
            <person name="MacDonald P.J.P."/>
            <person name="McCowen C."/>
            <person name="Montmayeur A."/>
            <person name="Murphy C."/>
            <person name="Neiman D."/>
            <person name="Pearson M."/>
            <person name="Priest M."/>
            <person name="Roberts A."/>
            <person name="Saif S."/>
            <person name="Shea T."/>
            <person name="Sisk P."/>
            <person name="Stolte C."/>
            <person name="Sykes S."/>
            <person name="Wortman J."/>
            <person name="Nusbaum C."/>
            <person name="Birren B."/>
        </authorList>
    </citation>
    <scope>NUCLEOTIDE SEQUENCE [LARGE SCALE GENOMIC DNA]</scope>
    <source>
        <strain evidence="2">floridensis</strain>
    </source>
</reference>
<keyword evidence="2" id="KW-1185">Reference proteome</keyword>
<dbReference type="HOGENOM" id="CLU_2238656_0_0_1"/>
<dbReference type="VEuPathDB" id="MicrosporidiaDB:VCUG_00561"/>
<dbReference type="Proteomes" id="UP000011081">
    <property type="component" value="Unassembled WGS sequence"/>
</dbReference>
<organism evidence="1 2">
    <name type="scientific">Vavraia culicis (isolate floridensis)</name>
    <name type="common">Microsporidian parasite</name>
    <dbReference type="NCBI Taxonomy" id="948595"/>
    <lineage>
        <taxon>Eukaryota</taxon>
        <taxon>Fungi</taxon>
        <taxon>Fungi incertae sedis</taxon>
        <taxon>Microsporidia</taxon>
        <taxon>Pleistophoridae</taxon>
        <taxon>Vavraia</taxon>
    </lineage>
</organism>
<evidence type="ECO:0000313" key="1">
    <source>
        <dbReference type="EMBL" id="ELA47978.1"/>
    </source>
</evidence>
<dbReference type="RefSeq" id="XP_008073581.1">
    <property type="nucleotide sequence ID" value="XM_008075390.1"/>
</dbReference>